<dbReference type="PROSITE" id="PS51387">
    <property type="entry name" value="FAD_PCMH"/>
    <property type="match status" value="1"/>
</dbReference>
<dbReference type="AlphaFoldDB" id="A0A4S4FRT7"/>
<dbReference type="InterPro" id="IPR036318">
    <property type="entry name" value="FAD-bd_PCMH-like_sf"/>
</dbReference>
<dbReference type="GO" id="GO:0071949">
    <property type="term" value="F:FAD binding"/>
    <property type="evidence" value="ECO:0007669"/>
    <property type="project" value="InterPro"/>
</dbReference>
<reference evidence="8 9" key="1">
    <citation type="submission" date="2019-04" db="EMBL/GenBank/DDBJ databases">
        <authorList>
            <person name="Jiang L."/>
        </authorList>
    </citation>
    <scope>NUCLEOTIDE SEQUENCE [LARGE SCALE GENOMIC DNA]</scope>
    <source>
        <strain evidence="8 9">YIM 131853</strain>
    </source>
</reference>
<keyword evidence="5" id="KW-0560">Oxidoreductase</keyword>
<evidence type="ECO:0000256" key="2">
    <source>
        <dbReference type="ARBA" id="ARBA00005466"/>
    </source>
</evidence>
<feature type="region of interest" description="Disordered" evidence="6">
    <location>
        <begin position="1"/>
        <end position="47"/>
    </location>
</feature>
<dbReference type="InterPro" id="IPR016167">
    <property type="entry name" value="FAD-bd_PCMH_sub1"/>
</dbReference>
<feature type="compositionally biased region" description="Basic and acidic residues" evidence="6">
    <location>
        <begin position="18"/>
        <end position="27"/>
    </location>
</feature>
<dbReference type="Gene3D" id="3.30.465.10">
    <property type="match status" value="1"/>
</dbReference>
<comment type="similarity">
    <text evidence="2">Belongs to the oxygen-dependent FAD-linked oxidoreductase family.</text>
</comment>
<dbReference type="InterPro" id="IPR016166">
    <property type="entry name" value="FAD-bd_PCMH"/>
</dbReference>
<dbReference type="SUPFAM" id="SSF56176">
    <property type="entry name" value="FAD-binding/transporter-associated domain-like"/>
    <property type="match status" value="1"/>
</dbReference>
<comment type="caution">
    <text evidence="8">The sequence shown here is derived from an EMBL/GenBank/DDBJ whole genome shotgun (WGS) entry which is preliminary data.</text>
</comment>
<proteinExistence type="inferred from homology"/>
<evidence type="ECO:0000256" key="4">
    <source>
        <dbReference type="ARBA" id="ARBA00022827"/>
    </source>
</evidence>
<dbReference type="EMBL" id="SSSM01000001">
    <property type="protein sequence ID" value="THG33389.1"/>
    <property type="molecule type" value="Genomic_DNA"/>
</dbReference>
<sequence>MSGGYCAHPTLGQPPLEPEPRPDDAGCRRPASRRRRSRPRSIEGEPMTVQITAEDIAQELGISVRGPVLTADAPDYAAEVAAFNLAVSQHPLVAVGALDAEDVATVVQVARLHGWKVAVQTTGHGAMHPIDAQILISTRRLDAVDIDAQAKVARIGGGVRWAAVVPAAAEHGLLPITGSSPNVGVVGYLMGGGLGPLARSFGYSSDYVVGATVVSGTGEILEVSADAHPDLFWAIRGGKYELGIVTEIRVRLIELSTIYGGALLFGTDDIERVLRGWAEWTLSAPDAVTTSLLVAKFPDLDLLPPFLRGRQVAMLRFAYPGDPDEGARLAAPLRALATAEQDAIRPLASTDLGQIHNDPTDPGPSWLRGAFLSALPAEAASILLETFTAPDAPYTMLELRHYGGALVESAVDSAVGGRDVHIAMGFGGFNPTRFADLPSAADALLDRLEPWLAPETNINFTGDQFGARHPLAAWSDEKASRIAGVQGRYDPDGLFHWWDAGERGAVGAER</sequence>
<dbReference type="PANTHER" id="PTHR42973:SF39">
    <property type="entry name" value="FAD-BINDING PCMH-TYPE DOMAIN-CONTAINING PROTEIN"/>
    <property type="match status" value="1"/>
</dbReference>
<evidence type="ECO:0000256" key="3">
    <source>
        <dbReference type="ARBA" id="ARBA00022630"/>
    </source>
</evidence>
<evidence type="ECO:0000259" key="7">
    <source>
        <dbReference type="PROSITE" id="PS51387"/>
    </source>
</evidence>
<dbReference type="Gene3D" id="3.40.462.20">
    <property type="match status" value="1"/>
</dbReference>
<name>A0A4S4FRT7_9MICO</name>
<evidence type="ECO:0000256" key="1">
    <source>
        <dbReference type="ARBA" id="ARBA00001974"/>
    </source>
</evidence>
<organism evidence="8 9">
    <name type="scientific">Naasia lichenicola</name>
    <dbReference type="NCBI Taxonomy" id="2565933"/>
    <lineage>
        <taxon>Bacteria</taxon>
        <taxon>Bacillati</taxon>
        <taxon>Actinomycetota</taxon>
        <taxon>Actinomycetes</taxon>
        <taxon>Micrococcales</taxon>
        <taxon>Microbacteriaceae</taxon>
        <taxon>Naasia</taxon>
    </lineage>
</organism>
<dbReference type="InterPro" id="IPR006094">
    <property type="entry name" value="Oxid_FAD_bind_N"/>
</dbReference>
<keyword evidence="4" id="KW-0274">FAD</keyword>
<evidence type="ECO:0000256" key="5">
    <source>
        <dbReference type="ARBA" id="ARBA00023002"/>
    </source>
</evidence>
<dbReference type="Pfam" id="PF01565">
    <property type="entry name" value="FAD_binding_4"/>
    <property type="match status" value="1"/>
</dbReference>
<dbReference type="InterPro" id="IPR016169">
    <property type="entry name" value="FAD-bd_PCMH_sub2"/>
</dbReference>
<dbReference type="Gene3D" id="3.30.43.10">
    <property type="entry name" value="Uridine Diphospho-n-acetylenolpyruvylglucosamine Reductase, domain 2"/>
    <property type="match status" value="1"/>
</dbReference>
<dbReference type="Proteomes" id="UP000309133">
    <property type="component" value="Unassembled WGS sequence"/>
</dbReference>
<gene>
    <name evidence="8" type="ORF">E6C64_03310</name>
</gene>
<keyword evidence="3" id="KW-0285">Flavoprotein</keyword>
<dbReference type="InterPro" id="IPR050416">
    <property type="entry name" value="FAD-linked_Oxidoreductase"/>
</dbReference>
<accession>A0A4S4FRT7</accession>
<evidence type="ECO:0000313" key="8">
    <source>
        <dbReference type="EMBL" id="THG33389.1"/>
    </source>
</evidence>
<comment type="cofactor">
    <cofactor evidence="1">
        <name>FAD</name>
        <dbReference type="ChEBI" id="CHEBI:57692"/>
    </cofactor>
</comment>
<feature type="compositionally biased region" description="Basic residues" evidence="6">
    <location>
        <begin position="30"/>
        <end position="39"/>
    </location>
</feature>
<dbReference type="PANTHER" id="PTHR42973">
    <property type="entry name" value="BINDING OXIDOREDUCTASE, PUTATIVE (AFU_ORTHOLOGUE AFUA_1G17690)-RELATED"/>
    <property type="match status" value="1"/>
</dbReference>
<evidence type="ECO:0000256" key="6">
    <source>
        <dbReference type="SAM" id="MobiDB-lite"/>
    </source>
</evidence>
<protein>
    <submittedName>
        <fullName evidence="8">FAD-binding oxidoreductase</fullName>
    </submittedName>
</protein>
<feature type="domain" description="FAD-binding PCMH-type" evidence="7">
    <location>
        <begin position="87"/>
        <end position="255"/>
    </location>
</feature>
<dbReference type="GO" id="GO:0016491">
    <property type="term" value="F:oxidoreductase activity"/>
    <property type="evidence" value="ECO:0007669"/>
    <property type="project" value="UniProtKB-KW"/>
</dbReference>
<evidence type="ECO:0000313" key="9">
    <source>
        <dbReference type="Proteomes" id="UP000309133"/>
    </source>
</evidence>
<keyword evidence="9" id="KW-1185">Reference proteome</keyword>